<proteinExistence type="predicted"/>
<reference evidence="1" key="1">
    <citation type="submission" date="2022-02" db="EMBL/GenBank/DDBJ databases">
        <title>Plant Genome Project.</title>
        <authorList>
            <person name="Zhang R.-G."/>
        </authorList>
    </citation>
    <scope>NUCLEOTIDE SEQUENCE</scope>
    <source>
        <strain evidence="1">AT1</strain>
    </source>
</reference>
<evidence type="ECO:0000313" key="2">
    <source>
        <dbReference type="Proteomes" id="UP001062846"/>
    </source>
</evidence>
<comment type="caution">
    <text evidence="1">The sequence shown here is derived from an EMBL/GenBank/DDBJ whole genome shotgun (WGS) entry which is preliminary data.</text>
</comment>
<gene>
    <name evidence="1" type="ORF">RHMOL_Rhmol02G0215900</name>
</gene>
<sequence>MGLKDKIQKVGIQGRYLLVASHLAVTEDKFVECFSLFGRVSEHEIIRDPFGRSRGFGFIVFDGAGVVDTILDRGNKIDMEGTQVEIKRAQPKKKQVPATFPAPFPSLYATFPYYGGFSSDSANREGGMWWRQYS</sequence>
<evidence type="ECO:0000313" key="1">
    <source>
        <dbReference type="EMBL" id="KAI8568637.1"/>
    </source>
</evidence>
<name>A0ACC0PUF8_RHOML</name>
<protein>
    <submittedName>
        <fullName evidence="1">Uncharacterized protein</fullName>
    </submittedName>
</protein>
<dbReference type="EMBL" id="CM046389">
    <property type="protein sequence ID" value="KAI8568637.1"/>
    <property type="molecule type" value="Genomic_DNA"/>
</dbReference>
<accession>A0ACC0PUF8</accession>
<keyword evidence="2" id="KW-1185">Reference proteome</keyword>
<dbReference type="Proteomes" id="UP001062846">
    <property type="component" value="Chromosome 2"/>
</dbReference>
<organism evidence="1 2">
    <name type="scientific">Rhododendron molle</name>
    <name type="common">Chinese azalea</name>
    <name type="synonym">Azalea mollis</name>
    <dbReference type="NCBI Taxonomy" id="49168"/>
    <lineage>
        <taxon>Eukaryota</taxon>
        <taxon>Viridiplantae</taxon>
        <taxon>Streptophyta</taxon>
        <taxon>Embryophyta</taxon>
        <taxon>Tracheophyta</taxon>
        <taxon>Spermatophyta</taxon>
        <taxon>Magnoliopsida</taxon>
        <taxon>eudicotyledons</taxon>
        <taxon>Gunneridae</taxon>
        <taxon>Pentapetalae</taxon>
        <taxon>asterids</taxon>
        <taxon>Ericales</taxon>
        <taxon>Ericaceae</taxon>
        <taxon>Ericoideae</taxon>
        <taxon>Rhodoreae</taxon>
        <taxon>Rhododendron</taxon>
    </lineage>
</organism>